<evidence type="ECO:0000313" key="1">
    <source>
        <dbReference type="EMBL" id="DAD79745.1"/>
    </source>
</evidence>
<organism evidence="1">
    <name type="scientific">Siphoviridae sp. ctHjy10</name>
    <dbReference type="NCBI Taxonomy" id="2826234"/>
    <lineage>
        <taxon>Viruses</taxon>
        <taxon>Duplodnaviria</taxon>
        <taxon>Heunggongvirae</taxon>
        <taxon>Uroviricota</taxon>
        <taxon>Caudoviricetes</taxon>
    </lineage>
</organism>
<name>A0A8S5MBL6_9CAUD</name>
<dbReference type="EMBL" id="BK014871">
    <property type="protein sequence ID" value="DAD79745.1"/>
    <property type="molecule type" value="Genomic_DNA"/>
</dbReference>
<protein>
    <submittedName>
        <fullName evidence="1">Uncharacterized protein</fullName>
    </submittedName>
</protein>
<proteinExistence type="predicted"/>
<sequence>MEKIKVSEIEIIVTGKKEKPYFEIKYREVGKRYYNIGFSSYNLDYVFDWKEKSFDVIKPQKNIFRKILGI</sequence>
<reference evidence="1" key="1">
    <citation type="journal article" date="2021" name="Proc. Natl. Acad. Sci. U.S.A.">
        <title>A Catalog of Tens of Thousands of Viruses from Human Metagenomes Reveals Hidden Associations with Chronic Diseases.</title>
        <authorList>
            <person name="Tisza M.J."/>
            <person name="Buck C.B."/>
        </authorList>
    </citation>
    <scope>NUCLEOTIDE SEQUENCE</scope>
    <source>
        <strain evidence="1">CtHjy10</strain>
    </source>
</reference>
<accession>A0A8S5MBL6</accession>